<evidence type="ECO:0000313" key="1">
    <source>
        <dbReference type="EMBL" id="KAI0085171.1"/>
    </source>
</evidence>
<dbReference type="EMBL" id="MU274934">
    <property type="protein sequence ID" value="KAI0085171.1"/>
    <property type="molecule type" value="Genomic_DNA"/>
</dbReference>
<gene>
    <name evidence="1" type="ORF">BDY19DRAFT_909283</name>
</gene>
<dbReference type="Proteomes" id="UP001055072">
    <property type="component" value="Unassembled WGS sequence"/>
</dbReference>
<evidence type="ECO:0000313" key="2">
    <source>
        <dbReference type="Proteomes" id="UP001055072"/>
    </source>
</evidence>
<keyword evidence="2" id="KW-1185">Reference proteome</keyword>
<reference evidence="1" key="1">
    <citation type="journal article" date="2021" name="Environ. Microbiol.">
        <title>Gene family expansions and transcriptome signatures uncover fungal adaptations to wood decay.</title>
        <authorList>
            <person name="Hage H."/>
            <person name="Miyauchi S."/>
            <person name="Viragh M."/>
            <person name="Drula E."/>
            <person name="Min B."/>
            <person name="Chaduli D."/>
            <person name="Navarro D."/>
            <person name="Favel A."/>
            <person name="Norest M."/>
            <person name="Lesage-Meessen L."/>
            <person name="Balint B."/>
            <person name="Merenyi Z."/>
            <person name="de Eugenio L."/>
            <person name="Morin E."/>
            <person name="Martinez A.T."/>
            <person name="Baldrian P."/>
            <person name="Stursova M."/>
            <person name="Martinez M.J."/>
            <person name="Novotny C."/>
            <person name="Magnuson J.K."/>
            <person name="Spatafora J.W."/>
            <person name="Maurice S."/>
            <person name="Pangilinan J."/>
            <person name="Andreopoulos W."/>
            <person name="LaButti K."/>
            <person name="Hundley H."/>
            <person name="Na H."/>
            <person name="Kuo A."/>
            <person name="Barry K."/>
            <person name="Lipzen A."/>
            <person name="Henrissat B."/>
            <person name="Riley R."/>
            <person name="Ahrendt S."/>
            <person name="Nagy L.G."/>
            <person name="Grigoriev I.V."/>
            <person name="Martin F."/>
            <person name="Rosso M.N."/>
        </authorList>
    </citation>
    <scope>NUCLEOTIDE SEQUENCE</scope>
    <source>
        <strain evidence="1">CBS 384.51</strain>
    </source>
</reference>
<proteinExistence type="predicted"/>
<protein>
    <submittedName>
        <fullName evidence="1">Uncharacterized protein</fullName>
    </submittedName>
</protein>
<accession>A0ACB8TT71</accession>
<name>A0ACB8TT71_9APHY</name>
<organism evidence="1 2">
    <name type="scientific">Irpex rosettiformis</name>
    <dbReference type="NCBI Taxonomy" id="378272"/>
    <lineage>
        <taxon>Eukaryota</taxon>
        <taxon>Fungi</taxon>
        <taxon>Dikarya</taxon>
        <taxon>Basidiomycota</taxon>
        <taxon>Agaricomycotina</taxon>
        <taxon>Agaricomycetes</taxon>
        <taxon>Polyporales</taxon>
        <taxon>Irpicaceae</taxon>
        <taxon>Irpex</taxon>
    </lineage>
</organism>
<comment type="caution">
    <text evidence="1">The sequence shown here is derived from an EMBL/GenBank/DDBJ whole genome shotgun (WGS) entry which is preliminary data.</text>
</comment>
<sequence length="348" mass="38382">MQVNVLAFYCFEWLVTFDQEVTHIWARKWSLSTWVFAINRHVTLLAVILQILPAPNNDALTVLQFLAIARLRASAICHRSIWVFVVVFVLSGVPVVVNMVLFVKEDPLFLSGPTGTVCTVFLPFSDSVILKLALITRGAVVAADIIVLAVTWKETIGTVREAARLDISVPLSEILIRDALLQKFPVMANSGALTCLRALLAINIIQILANTVASLPEVLRHHSNTWKITSLGSPYSNLSLSALFLIRRRLTAIIVSRFILNLRQAVKEPGMPNNTTNRSTIHFNSDILVGDLGQSLKFGAEYDESDLMVDDSGRTVEGSEYFKSTGSTAQGSPSEDYSHSVIEGTDWV</sequence>